<dbReference type="Proteomes" id="UP000382436">
    <property type="component" value="Unassembled WGS sequence"/>
</dbReference>
<accession>A0A693R8U0</accession>
<dbReference type="InterPro" id="IPR045376">
    <property type="entry name" value="Maf_N"/>
</dbReference>
<dbReference type="Pfam" id="PF01973">
    <property type="entry name" value="MptE-like"/>
    <property type="match status" value="1"/>
</dbReference>
<dbReference type="AlphaFoldDB" id="A0A693R8U0"/>
<feature type="domain" description="6-hydroxymethylpterin diphosphokinase MptE-like" evidence="1">
    <location>
        <begin position="206"/>
        <end position="381"/>
    </location>
</feature>
<evidence type="ECO:0000313" key="3">
    <source>
        <dbReference type="EMBL" id="EAJ9198189.1"/>
    </source>
</evidence>
<evidence type="ECO:0000259" key="1">
    <source>
        <dbReference type="Pfam" id="PF01973"/>
    </source>
</evidence>
<organism evidence="3 4">
    <name type="scientific">Campylobacter coli</name>
    <dbReference type="NCBI Taxonomy" id="195"/>
    <lineage>
        <taxon>Bacteria</taxon>
        <taxon>Pseudomonadati</taxon>
        <taxon>Campylobacterota</taxon>
        <taxon>Epsilonproteobacteria</taxon>
        <taxon>Campylobacterales</taxon>
        <taxon>Campylobacteraceae</taxon>
        <taxon>Campylobacter</taxon>
    </lineage>
</organism>
<dbReference type="PANTHER" id="PTHR41786:SF1">
    <property type="entry name" value="6-HYDROXYMETHYLPTERIN DIPHOSPHOKINASE MPTE-LIKE DOMAIN-CONTAINING PROTEIN"/>
    <property type="match status" value="1"/>
</dbReference>
<gene>
    <name evidence="3" type="ORF">BZ274_08490</name>
</gene>
<name>A0A693R8U0_CAMCO</name>
<proteinExistence type="predicted"/>
<dbReference type="InterPro" id="IPR002826">
    <property type="entry name" value="MptE-like"/>
</dbReference>
<dbReference type="Pfam" id="PF20157">
    <property type="entry name" value="Maf_flag10_N"/>
    <property type="match status" value="1"/>
</dbReference>
<reference evidence="3 4" key="1">
    <citation type="submission" date="2018-05" db="EMBL/GenBank/DDBJ databases">
        <authorList>
            <consortium name="PulseNet: The National Subtyping Network for Foodborne Disease Surveillance"/>
            <person name="Tarr C.L."/>
            <person name="Trees E."/>
            <person name="Katz L.S."/>
            <person name="Carleton-Romer H.A."/>
            <person name="Stroika S."/>
            <person name="Kucerova Z."/>
            <person name="Roache K.F."/>
            <person name="Sabol A.L."/>
            <person name="Besser J."/>
            <person name="Gerner-Smidt P."/>
        </authorList>
    </citation>
    <scope>NUCLEOTIDE SEQUENCE [LARGE SCALE GENOMIC DNA]</scope>
    <source>
        <strain evidence="3 4">PNUSAC001435</strain>
    </source>
</reference>
<protein>
    <submittedName>
        <fullName evidence="3">Motility associated factor glycosyltransferase family protein</fullName>
    </submittedName>
</protein>
<feature type="domain" description="Glycosyltransferase Maf N-terminal" evidence="2">
    <location>
        <begin position="64"/>
        <end position="183"/>
    </location>
</feature>
<keyword evidence="3" id="KW-0808">Transferase</keyword>
<dbReference type="GO" id="GO:0016740">
    <property type="term" value="F:transferase activity"/>
    <property type="evidence" value="ECO:0007669"/>
    <property type="project" value="UniProtKB-KW"/>
</dbReference>
<dbReference type="EMBL" id="AACBVJ010000021">
    <property type="protein sequence ID" value="EAJ9198189.1"/>
    <property type="molecule type" value="Genomic_DNA"/>
</dbReference>
<evidence type="ECO:0000313" key="4">
    <source>
        <dbReference type="Proteomes" id="UP000382436"/>
    </source>
</evidence>
<sequence>MNNELFLKNTQALFEVDQILAYELRKIKHCFNFALQGDKLENLNIIHLPSKESIYKNPYEELSNNLNFFKQEYSKYPTLFFYGLGSGAFCKALLANQNHKQLIIFESELELFYLAFHLFDFSKDIKNERLILFYTPNLNTAQLNALLNHKKIKFSIKTYDFHIHSEFYLSHYKDIIQNLNQSLIEIIKFIVLGYGNDPKDSHIGIKHTLKNLNALVYGSVFQHFLKYNRAKAKNAIIVSTGPSLTKQLPLLKEYASKATIFCADSSYPILARADIKPDYVLSLERVAATSEFFNNDFKEFDKDILFLITSVTHENTLKYLEKNHRNYMLVLRPLLFSSHLKLDDFGYLGVGMSVANMAYELAAALRHENIILIGQDLAYDDLGHSHPKDHIYGEQGDKFQDKLSVRAYGGKGFVKTQLSWQLFRQSFEKDIPLVKEKLQITTYNCTEGGARIEGSIEKPFKELCETLLDTNLEKPFKNDFKLEPKEAQKILEKTKKHLLNQVKISKNLIEEIQNKLKTLPNILNEKDVNLDFKKLKKLELDFQSLVTKMKSYGLMSELLQALVFHQECDLLKLKVQPCKNQEEEQKQILLCLKYHHEKFSELILYMQIQNELIEKYI</sequence>
<dbReference type="PANTHER" id="PTHR41786">
    <property type="entry name" value="MOTILITY ACCESSORY FACTOR MAF"/>
    <property type="match status" value="1"/>
</dbReference>
<evidence type="ECO:0000259" key="2">
    <source>
        <dbReference type="Pfam" id="PF20157"/>
    </source>
</evidence>
<comment type="caution">
    <text evidence="3">The sequence shown here is derived from an EMBL/GenBank/DDBJ whole genome shotgun (WGS) entry which is preliminary data.</text>
</comment>